<evidence type="ECO:0000256" key="5">
    <source>
        <dbReference type="ARBA" id="ARBA00022692"/>
    </source>
</evidence>
<dbReference type="InterPro" id="IPR037185">
    <property type="entry name" value="EmrE-like"/>
</dbReference>
<dbReference type="OrthoDB" id="1601at2759"/>
<organism evidence="10 11">
    <name type="scientific">Klebsormidium nitens</name>
    <name type="common">Green alga</name>
    <name type="synonym">Ulothrix nitens</name>
    <dbReference type="NCBI Taxonomy" id="105231"/>
    <lineage>
        <taxon>Eukaryota</taxon>
        <taxon>Viridiplantae</taxon>
        <taxon>Streptophyta</taxon>
        <taxon>Klebsormidiophyceae</taxon>
        <taxon>Klebsormidiales</taxon>
        <taxon>Klebsormidiaceae</taxon>
        <taxon>Klebsormidium</taxon>
    </lineage>
</organism>
<dbReference type="GO" id="GO:0005789">
    <property type="term" value="C:endoplasmic reticulum membrane"/>
    <property type="evidence" value="ECO:0007669"/>
    <property type="project" value="UniProtKB-SubCell"/>
</dbReference>
<keyword evidence="6" id="KW-0256">Endoplasmic reticulum</keyword>
<keyword evidence="5 9" id="KW-0812">Transmembrane</keyword>
<evidence type="ECO:0000256" key="9">
    <source>
        <dbReference type="SAM" id="Phobius"/>
    </source>
</evidence>
<evidence type="ECO:0000256" key="6">
    <source>
        <dbReference type="ARBA" id="ARBA00022824"/>
    </source>
</evidence>
<sequence length="206" mass="22716">MLAGTFIYGRQYAPAEYMCTLLVAGGVSVFALFKGSAKTISKLAHPNAPLGYFLCFLNLGMDGFTNATQDSLVDRYPKTTSWDIMVGMNLWGSIYMCAYMFLLPGGGGWDAVDFCRTHPEAAWDILVFCLCGAVGQNFIFFTISKFGALANTTITTTRKFMSILLSAVWNGNPLTLEQWTGVTMVFSGLSYGLYLKWSSRRKRSTA</sequence>
<dbReference type="Pfam" id="PF08449">
    <property type="entry name" value="UAA"/>
    <property type="match status" value="1"/>
</dbReference>
<dbReference type="GO" id="GO:0055085">
    <property type="term" value="P:transmembrane transport"/>
    <property type="evidence" value="ECO:0007669"/>
    <property type="project" value="InterPro"/>
</dbReference>
<dbReference type="Proteomes" id="UP000054558">
    <property type="component" value="Unassembled WGS sequence"/>
</dbReference>
<keyword evidence="4" id="KW-0813">Transport</keyword>
<dbReference type="PANTHER" id="PTHR10778:SF10">
    <property type="entry name" value="SOLUTE CARRIER FAMILY 35 MEMBER B1"/>
    <property type="match status" value="1"/>
</dbReference>
<feature type="transmembrane region" description="Helical" evidence="9">
    <location>
        <begin position="12"/>
        <end position="33"/>
    </location>
</feature>
<dbReference type="SUPFAM" id="SSF103481">
    <property type="entry name" value="Multidrug resistance efflux transporter EmrE"/>
    <property type="match status" value="1"/>
</dbReference>
<evidence type="ECO:0000313" key="11">
    <source>
        <dbReference type="Proteomes" id="UP000054558"/>
    </source>
</evidence>
<comment type="similarity">
    <text evidence="2">Belongs to the nucleotide-sugar transporter family. UDP-galactose:UMP antiporter (TC 2.A.7.11) subfamily.</text>
</comment>
<feature type="non-terminal residue" evidence="10">
    <location>
        <position position="1"/>
    </location>
</feature>
<comment type="subcellular location">
    <subcellularLocation>
        <location evidence="1">Endoplasmic reticulum membrane</location>
        <topology evidence="1">Multi-pass membrane protein</topology>
    </subcellularLocation>
</comment>
<evidence type="ECO:0000256" key="7">
    <source>
        <dbReference type="ARBA" id="ARBA00022989"/>
    </source>
</evidence>
<evidence type="ECO:0000256" key="8">
    <source>
        <dbReference type="ARBA" id="ARBA00023136"/>
    </source>
</evidence>
<gene>
    <name evidence="10" type="ORF">KFL_000050690</name>
</gene>
<evidence type="ECO:0000256" key="4">
    <source>
        <dbReference type="ARBA" id="ARBA00022448"/>
    </source>
</evidence>
<name>A0A1Y1HJ41_KLENI</name>
<keyword evidence="8 9" id="KW-0472">Membrane</keyword>
<evidence type="ECO:0000256" key="2">
    <source>
        <dbReference type="ARBA" id="ARBA00008349"/>
    </source>
</evidence>
<feature type="transmembrane region" description="Helical" evidence="9">
    <location>
        <begin position="122"/>
        <end position="141"/>
    </location>
</feature>
<dbReference type="PANTHER" id="PTHR10778">
    <property type="entry name" value="SOLUTE CARRIER FAMILY 35 MEMBER B"/>
    <property type="match status" value="1"/>
</dbReference>
<dbReference type="InterPro" id="IPR013657">
    <property type="entry name" value="SCL35B1-4/HUT1"/>
</dbReference>
<dbReference type="STRING" id="105231.A0A1Y1HJ41"/>
<dbReference type="OMA" id="ATIWHIT"/>
<keyword evidence="11" id="KW-1185">Reference proteome</keyword>
<keyword evidence="7 9" id="KW-1133">Transmembrane helix</keyword>
<protein>
    <submittedName>
        <fullName evidence="10">UDP-galactose transporter</fullName>
    </submittedName>
</protein>
<comment type="similarity">
    <text evidence="3">Belongs to the nucleotide-sugar transporter family. SLC35B subfamily.</text>
</comment>
<dbReference type="AlphaFoldDB" id="A0A1Y1HJ41"/>
<dbReference type="EMBL" id="DF236954">
    <property type="protein sequence ID" value="GAQ77933.1"/>
    <property type="molecule type" value="Genomic_DNA"/>
</dbReference>
<evidence type="ECO:0000313" key="10">
    <source>
        <dbReference type="EMBL" id="GAQ77933.1"/>
    </source>
</evidence>
<evidence type="ECO:0000256" key="1">
    <source>
        <dbReference type="ARBA" id="ARBA00004477"/>
    </source>
</evidence>
<feature type="transmembrane region" description="Helical" evidence="9">
    <location>
        <begin position="84"/>
        <end position="102"/>
    </location>
</feature>
<evidence type="ECO:0000256" key="3">
    <source>
        <dbReference type="ARBA" id="ARBA00010694"/>
    </source>
</evidence>
<accession>A0A1Y1HJ41</accession>
<reference evidence="10 11" key="1">
    <citation type="journal article" date="2014" name="Nat. Commun.">
        <title>Klebsormidium flaccidum genome reveals primary factors for plant terrestrial adaptation.</title>
        <authorList>
            <person name="Hori K."/>
            <person name="Maruyama F."/>
            <person name="Fujisawa T."/>
            <person name="Togashi T."/>
            <person name="Yamamoto N."/>
            <person name="Seo M."/>
            <person name="Sato S."/>
            <person name="Yamada T."/>
            <person name="Mori H."/>
            <person name="Tajima N."/>
            <person name="Moriyama T."/>
            <person name="Ikeuchi M."/>
            <person name="Watanabe M."/>
            <person name="Wada H."/>
            <person name="Kobayashi K."/>
            <person name="Saito M."/>
            <person name="Masuda T."/>
            <person name="Sasaki-Sekimoto Y."/>
            <person name="Mashiguchi K."/>
            <person name="Awai K."/>
            <person name="Shimojima M."/>
            <person name="Masuda S."/>
            <person name="Iwai M."/>
            <person name="Nobusawa T."/>
            <person name="Narise T."/>
            <person name="Kondo S."/>
            <person name="Saito H."/>
            <person name="Sato R."/>
            <person name="Murakawa M."/>
            <person name="Ihara Y."/>
            <person name="Oshima-Yamada Y."/>
            <person name="Ohtaka K."/>
            <person name="Satoh M."/>
            <person name="Sonobe K."/>
            <person name="Ishii M."/>
            <person name="Ohtani R."/>
            <person name="Kanamori-Sato M."/>
            <person name="Honoki R."/>
            <person name="Miyazaki D."/>
            <person name="Mochizuki H."/>
            <person name="Umetsu J."/>
            <person name="Higashi K."/>
            <person name="Shibata D."/>
            <person name="Kamiya Y."/>
            <person name="Sato N."/>
            <person name="Nakamura Y."/>
            <person name="Tabata S."/>
            <person name="Ida S."/>
            <person name="Kurokawa K."/>
            <person name="Ohta H."/>
        </authorList>
    </citation>
    <scope>NUCLEOTIDE SEQUENCE [LARGE SCALE GENOMIC DNA]</scope>
    <source>
        <strain evidence="10 11">NIES-2285</strain>
    </source>
</reference>
<proteinExistence type="inferred from homology"/>